<feature type="compositionally biased region" description="Basic and acidic residues" evidence="1">
    <location>
        <begin position="451"/>
        <end position="486"/>
    </location>
</feature>
<name>A0A8W8M5H4_MAGGI</name>
<dbReference type="AlphaFoldDB" id="A0A8W8M5H4"/>
<sequence>MYMELDTDDDEEDVQPLTFIKDVEFESALFGTFLITHPPFIMEKWCTGIVADMKIDCTVRFESSVRKPKSIKYTHNLDPNVTTSGQKVVTLVLQQISQGQADTSPAVIHGPLTLTTPPRPPQQTFASRLQGDWLKREFQNTPVPNVPAAKAPDIWSGVVSGRKPSLPSSPVSFSVKPIPGTQQVLYSSATKPFSHSMTSPANLVSGGGGGGSLHPSPVRMSSTGSSQTSPGQLSSGYNSTSESPHPNRSPWRFSPRGYRGGSGVAESQSNLSDLTEARVTFNLEGSESSNSTEANSAESGFSEHKVEKTYASVCSSCQGEMKPQQQSPLNNATRSRHHSDGGIPSRAAAHRHGRDIESEGGRYHRGRGHYRGQGDTRHEGHYDRGKYSRRYSDRGGIHHELKSEERYYRERSDSAGSGGQFRGQNRRGNYERRPFSTGSRGTGRGRPYRGGAHDTRRQGGEDFQRSFSDPRARTESLGVPEHDRNVNSDGGGRGYRRGGWGREATDGDGARGRTNRGGGGFTRRGSIPRGKFDR</sequence>
<feature type="compositionally biased region" description="Polar residues" evidence="1">
    <location>
        <begin position="191"/>
        <end position="202"/>
    </location>
</feature>
<keyword evidence="3" id="KW-1185">Reference proteome</keyword>
<dbReference type="EnsemblMetazoa" id="G31829.2">
    <property type="protein sequence ID" value="G31829.2:cds"/>
    <property type="gene ID" value="G31829"/>
</dbReference>
<organism evidence="2 3">
    <name type="scientific">Magallana gigas</name>
    <name type="common">Pacific oyster</name>
    <name type="synonym">Crassostrea gigas</name>
    <dbReference type="NCBI Taxonomy" id="29159"/>
    <lineage>
        <taxon>Eukaryota</taxon>
        <taxon>Metazoa</taxon>
        <taxon>Spiralia</taxon>
        <taxon>Lophotrochozoa</taxon>
        <taxon>Mollusca</taxon>
        <taxon>Bivalvia</taxon>
        <taxon>Autobranchia</taxon>
        <taxon>Pteriomorphia</taxon>
        <taxon>Ostreida</taxon>
        <taxon>Ostreoidea</taxon>
        <taxon>Ostreidae</taxon>
        <taxon>Magallana</taxon>
    </lineage>
</organism>
<feature type="compositionally biased region" description="Low complexity" evidence="1">
    <location>
        <begin position="284"/>
        <end position="300"/>
    </location>
</feature>
<accession>A0A8W8M5H4</accession>
<evidence type="ECO:0000256" key="1">
    <source>
        <dbReference type="SAM" id="MobiDB-lite"/>
    </source>
</evidence>
<feature type="compositionally biased region" description="Polar residues" evidence="1">
    <location>
        <begin position="317"/>
        <end position="333"/>
    </location>
</feature>
<feature type="compositionally biased region" description="Basic and acidic residues" evidence="1">
    <location>
        <begin position="372"/>
        <end position="413"/>
    </location>
</feature>
<reference evidence="2" key="1">
    <citation type="submission" date="2022-08" db="UniProtKB">
        <authorList>
            <consortium name="EnsemblMetazoa"/>
        </authorList>
    </citation>
    <scope>IDENTIFICATION</scope>
    <source>
        <strain evidence="2">05x7-T-G4-1.051#20</strain>
    </source>
</reference>
<evidence type="ECO:0000313" key="2">
    <source>
        <dbReference type="EnsemblMetazoa" id="G31829.2:cds"/>
    </source>
</evidence>
<dbReference type="Proteomes" id="UP000005408">
    <property type="component" value="Unassembled WGS sequence"/>
</dbReference>
<evidence type="ECO:0000313" key="3">
    <source>
        <dbReference type="Proteomes" id="UP000005408"/>
    </source>
</evidence>
<feature type="compositionally biased region" description="Polar residues" evidence="1">
    <location>
        <begin position="237"/>
        <end position="246"/>
    </location>
</feature>
<protein>
    <submittedName>
        <fullName evidence="2">Uncharacterized protein</fullName>
    </submittedName>
</protein>
<feature type="compositionally biased region" description="Low complexity" evidence="1">
    <location>
        <begin position="221"/>
        <end position="236"/>
    </location>
</feature>
<proteinExistence type="predicted"/>
<feature type="region of interest" description="Disordered" evidence="1">
    <location>
        <begin position="191"/>
        <end position="305"/>
    </location>
</feature>
<feature type="region of interest" description="Disordered" evidence="1">
    <location>
        <begin position="317"/>
        <end position="534"/>
    </location>
</feature>